<name>A0ABM1SE63_LIMPO</name>
<accession>A0ABM1SE63</accession>
<dbReference type="Gene3D" id="3.30.530.20">
    <property type="match status" value="1"/>
</dbReference>
<gene>
    <name evidence="3" type="primary">LOC106459675</name>
</gene>
<evidence type="ECO:0000259" key="1">
    <source>
        <dbReference type="Pfam" id="PF02121"/>
    </source>
</evidence>
<dbReference type="Pfam" id="PF02121">
    <property type="entry name" value="IP_trans"/>
    <property type="match status" value="1"/>
</dbReference>
<dbReference type="PRINTS" id="PR00391">
    <property type="entry name" value="PITRANSFER"/>
</dbReference>
<dbReference type="Proteomes" id="UP000694941">
    <property type="component" value="Unplaced"/>
</dbReference>
<organism evidence="2 3">
    <name type="scientific">Limulus polyphemus</name>
    <name type="common">Atlantic horseshoe crab</name>
    <dbReference type="NCBI Taxonomy" id="6850"/>
    <lineage>
        <taxon>Eukaryota</taxon>
        <taxon>Metazoa</taxon>
        <taxon>Ecdysozoa</taxon>
        <taxon>Arthropoda</taxon>
        <taxon>Chelicerata</taxon>
        <taxon>Merostomata</taxon>
        <taxon>Xiphosura</taxon>
        <taxon>Limulidae</taxon>
        <taxon>Limulus</taxon>
    </lineage>
</organism>
<dbReference type="InterPro" id="IPR001666">
    <property type="entry name" value="PI_transfer"/>
</dbReference>
<dbReference type="PANTHER" id="PTHR10658">
    <property type="entry name" value="PHOSPHATIDYLINOSITOL TRANSFER PROTEIN"/>
    <property type="match status" value="1"/>
</dbReference>
<dbReference type="RefSeq" id="XP_022241918.1">
    <property type="nucleotide sequence ID" value="XM_022386210.1"/>
</dbReference>
<reference evidence="3" key="1">
    <citation type="submission" date="2025-08" db="UniProtKB">
        <authorList>
            <consortium name="RefSeq"/>
        </authorList>
    </citation>
    <scope>IDENTIFICATION</scope>
    <source>
        <tissue evidence="3">Muscle</tissue>
    </source>
</reference>
<feature type="domain" description="Phosphatidylinositol transfer protein N-terminal" evidence="1">
    <location>
        <begin position="1"/>
        <end position="237"/>
    </location>
</feature>
<evidence type="ECO:0000313" key="3">
    <source>
        <dbReference type="RefSeq" id="XP_022241918.1"/>
    </source>
</evidence>
<dbReference type="SUPFAM" id="SSF55961">
    <property type="entry name" value="Bet v1-like"/>
    <property type="match status" value="1"/>
</dbReference>
<dbReference type="InterPro" id="IPR055261">
    <property type="entry name" value="PI_transfer_N"/>
</dbReference>
<protein>
    <submittedName>
        <fullName evidence="3">Phosphatidylinositol transfer protein alpha isoform-like</fullName>
    </submittedName>
</protein>
<keyword evidence="2" id="KW-1185">Reference proteome</keyword>
<dbReference type="InterPro" id="IPR023393">
    <property type="entry name" value="START-like_dom_sf"/>
</dbReference>
<proteinExistence type="predicted"/>
<sequence length="253" mass="29484">MLIKEFRVILPLTVEEYQVGQLYSVAQASKNETGGGEGIEVLRNEPFENYPLLGGKYSSGQYTYKIYHLASIFSSICSLMNENNYAVITNPDYMRNNFYLCIETMHAPDCGEQENVHNLPPEKLKQRDVVFIDIANDHVESKDYKELEDPRKFKSKKTGRGPLVGNWQKTSNPVMCAYKLVTIEFKWFGLQNRVESLIQKTERRIFLNFHRQVFCWIDSWYGLTMEDIRTLEDKTKKELEEQINQGPVRGTQE</sequence>
<dbReference type="GeneID" id="106459675"/>
<dbReference type="PANTHER" id="PTHR10658:SF11">
    <property type="entry name" value="VIBRATOR, ISOFORM B"/>
    <property type="match status" value="1"/>
</dbReference>
<evidence type="ECO:0000313" key="2">
    <source>
        <dbReference type="Proteomes" id="UP000694941"/>
    </source>
</evidence>